<dbReference type="AlphaFoldDB" id="A0AAJ0I662"/>
<organism evidence="1 2">
    <name type="scientific">Neurospora hispaniola</name>
    <dbReference type="NCBI Taxonomy" id="588809"/>
    <lineage>
        <taxon>Eukaryota</taxon>
        <taxon>Fungi</taxon>
        <taxon>Dikarya</taxon>
        <taxon>Ascomycota</taxon>
        <taxon>Pezizomycotina</taxon>
        <taxon>Sordariomycetes</taxon>
        <taxon>Sordariomycetidae</taxon>
        <taxon>Sordariales</taxon>
        <taxon>Sordariaceae</taxon>
        <taxon>Neurospora</taxon>
    </lineage>
</organism>
<keyword evidence="2" id="KW-1185">Reference proteome</keyword>
<gene>
    <name evidence="1" type="ORF">B0T23DRAFT_405735</name>
</gene>
<evidence type="ECO:0000313" key="1">
    <source>
        <dbReference type="EMBL" id="KAK3490984.1"/>
    </source>
</evidence>
<comment type="caution">
    <text evidence="1">The sequence shown here is derived from an EMBL/GenBank/DDBJ whole genome shotgun (WGS) entry which is preliminary data.</text>
</comment>
<accession>A0AAJ0I662</accession>
<evidence type="ECO:0000313" key="2">
    <source>
        <dbReference type="Proteomes" id="UP001285908"/>
    </source>
</evidence>
<reference evidence="1 2" key="1">
    <citation type="journal article" date="2023" name="Mol. Phylogenet. Evol.">
        <title>Genome-scale phylogeny and comparative genomics of the fungal order Sordariales.</title>
        <authorList>
            <person name="Hensen N."/>
            <person name="Bonometti L."/>
            <person name="Westerberg I."/>
            <person name="Brannstrom I.O."/>
            <person name="Guillou S."/>
            <person name="Cros-Aarteil S."/>
            <person name="Calhoun S."/>
            <person name="Haridas S."/>
            <person name="Kuo A."/>
            <person name="Mondo S."/>
            <person name="Pangilinan J."/>
            <person name="Riley R."/>
            <person name="LaButti K."/>
            <person name="Andreopoulos B."/>
            <person name="Lipzen A."/>
            <person name="Chen C."/>
            <person name="Yan M."/>
            <person name="Daum C."/>
            <person name="Ng V."/>
            <person name="Clum A."/>
            <person name="Steindorff A."/>
            <person name="Ohm R.A."/>
            <person name="Martin F."/>
            <person name="Silar P."/>
            <person name="Natvig D.O."/>
            <person name="Lalanne C."/>
            <person name="Gautier V."/>
            <person name="Ament-Velasquez S.L."/>
            <person name="Kruys A."/>
            <person name="Hutchinson M.I."/>
            <person name="Powell A.J."/>
            <person name="Barry K."/>
            <person name="Miller A.N."/>
            <person name="Grigoriev I.V."/>
            <person name="Debuchy R."/>
            <person name="Gladieux P."/>
            <person name="Hiltunen Thoren M."/>
            <person name="Johannesson H."/>
        </authorList>
    </citation>
    <scope>NUCLEOTIDE SEQUENCE [LARGE SCALE GENOMIC DNA]</scope>
    <source>
        <strain evidence="1 2">FGSC 10403</strain>
    </source>
</reference>
<dbReference type="RefSeq" id="XP_062692167.1">
    <property type="nucleotide sequence ID" value="XM_062839041.1"/>
</dbReference>
<sequence length="79" mass="8810">MPLRDIKPSVSDTRLHHGLHKSEFTPSGQKPEIWDVDQFGKPPSYLPYKSKGTAPGLFLKPGRKLTRLENVIIQCPTGA</sequence>
<name>A0AAJ0I662_9PEZI</name>
<dbReference type="EMBL" id="JAULSX010000005">
    <property type="protein sequence ID" value="KAK3490984.1"/>
    <property type="molecule type" value="Genomic_DNA"/>
</dbReference>
<dbReference type="GeneID" id="87876663"/>
<proteinExistence type="predicted"/>
<dbReference type="Proteomes" id="UP001285908">
    <property type="component" value="Unassembled WGS sequence"/>
</dbReference>
<protein>
    <submittedName>
        <fullName evidence="1">Uncharacterized protein</fullName>
    </submittedName>
</protein>